<evidence type="ECO:0000313" key="5">
    <source>
        <dbReference type="Proteomes" id="UP000515591"/>
    </source>
</evidence>
<reference evidence="1 5" key="1">
    <citation type="submission" date="2019-12" db="EMBL/GenBank/DDBJ databases">
        <title>complete genome sequences of Pseudomonas otitidis str. WP8-S17-CRE-03 isolated from wastewater treatment plant effluent.</title>
        <authorList>
            <person name="Sekizuka T."/>
            <person name="Itokawa K."/>
            <person name="Yatsu K."/>
            <person name="Inamine Y."/>
            <person name="Kuroda M."/>
        </authorList>
    </citation>
    <scope>NUCLEOTIDE SEQUENCE [LARGE SCALE GENOMIC DNA]</scope>
    <source>
        <strain evidence="1 5">WP8-S17-CRE-03</strain>
    </source>
</reference>
<dbReference type="RefSeq" id="WP_074971730.1">
    <property type="nucleotide sequence ID" value="NZ_AP022213.1"/>
</dbReference>
<dbReference type="GeneID" id="57398133"/>
<dbReference type="Pfam" id="PF25751">
    <property type="entry name" value="Methanobactin"/>
    <property type="match status" value="1"/>
</dbReference>
<dbReference type="Proteomes" id="UP000515591">
    <property type="component" value="Chromosome"/>
</dbReference>
<accession>A0A1I0UJR6</accession>
<dbReference type="InterPro" id="IPR023963">
    <property type="entry name" value="Methanobactin_OB3b"/>
</dbReference>
<organism evidence="3 4">
    <name type="scientific">Metapseudomonas otitidis</name>
    <dbReference type="NCBI Taxonomy" id="319939"/>
    <lineage>
        <taxon>Bacteria</taxon>
        <taxon>Pseudomonadati</taxon>
        <taxon>Pseudomonadota</taxon>
        <taxon>Gammaproteobacteria</taxon>
        <taxon>Pseudomonadales</taxon>
        <taxon>Pseudomonadaceae</taxon>
        <taxon>Metapseudomonas</taxon>
    </lineage>
</organism>
<dbReference type="EMBL" id="JAWJUL010000048">
    <property type="protein sequence ID" value="MDV3440532.1"/>
    <property type="molecule type" value="Genomic_DNA"/>
</dbReference>
<gene>
    <name evidence="3" type="primary">mbnA</name>
    <name evidence="3" type="ORF">GO594_19170</name>
    <name evidence="2" type="ORF">R0G64_13940</name>
    <name evidence="1" type="ORF">WP8S17C03_28640</name>
</gene>
<reference evidence="3 4" key="2">
    <citation type="submission" date="2019-12" db="EMBL/GenBank/DDBJ databases">
        <title>Draft genome sequence of Pseudomonas otitidis recovered from a chicken carcass.</title>
        <authorList>
            <person name="Vieira T.R."/>
            <person name="Oliviera E.F.C."/>
            <person name="Silva N.M.V."/>
            <person name="Sambrano G.E."/>
            <person name="Cibulski S.P."/>
            <person name="Cardoso M.R.I."/>
        </authorList>
    </citation>
    <scope>NUCLEOTIDE SEQUENCE [LARGE SCALE GENOMIC DNA]</scope>
    <source>
        <strain evidence="3 4">25_K</strain>
    </source>
</reference>
<dbReference type="AlphaFoldDB" id="A0A1I0UJR6"/>
<evidence type="ECO:0000313" key="2">
    <source>
        <dbReference type="EMBL" id="MDV3440532.1"/>
    </source>
</evidence>
<evidence type="ECO:0000313" key="4">
    <source>
        <dbReference type="Proteomes" id="UP000461288"/>
    </source>
</evidence>
<dbReference type="NCBIfam" id="TIGR04071">
    <property type="entry name" value="methanobac_OB3b"/>
    <property type="match status" value="1"/>
</dbReference>
<evidence type="ECO:0000313" key="3">
    <source>
        <dbReference type="EMBL" id="MWK58108.1"/>
    </source>
</evidence>
<evidence type="ECO:0000313" key="6">
    <source>
        <dbReference type="Proteomes" id="UP001273935"/>
    </source>
</evidence>
<proteinExistence type="predicted"/>
<dbReference type="EMBL" id="WTFN01000051">
    <property type="protein sequence ID" value="MWK58108.1"/>
    <property type="molecule type" value="Genomic_DNA"/>
</dbReference>
<keyword evidence="6" id="KW-1185">Reference proteome</keyword>
<dbReference type="Proteomes" id="UP000461288">
    <property type="component" value="Unassembled WGS sequence"/>
</dbReference>
<dbReference type="STRING" id="319939.SAMN05216263_114100"/>
<dbReference type="EMBL" id="AP022213">
    <property type="protein sequence ID" value="BBT16815.1"/>
    <property type="molecule type" value="Genomic_DNA"/>
</dbReference>
<reference evidence="2 6" key="3">
    <citation type="submission" date="2023-10" db="EMBL/GenBank/DDBJ databases">
        <title>Pseudomonas otitidis isolated from a paediatric patient with cystic fibrosis in Chile.</title>
        <authorList>
            <person name="Amsteins-Romero L."/>
            <person name="Opazo-Capurro A."/>
            <person name="Matus-Kohler M."/>
            <person name="Gonzalez-Rocha G."/>
        </authorList>
    </citation>
    <scope>NUCLEOTIDE SEQUENCE [LARGE SCALE GENOMIC DNA]</scope>
    <source>
        <strain evidence="2 6">P-714</strain>
    </source>
</reference>
<name>A0A1I0UJR6_9GAMM</name>
<protein>
    <submittedName>
        <fullName evidence="3">Methanobactin</fullName>
    </submittedName>
</protein>
<sequence length="31" mass="3023">MNIKIASKKTLTVAGRAGACCGACCAPLGVN</sequence>
<evidence type="ECO:0000313" key="1">
    <source>
        <dbReference type="EMBL" id="BBT16815.1"/>
    </source>
</evidence>
<dbReference type="Proteomes" id="UP001273935">
    <property type="component" value="Unassembled WGS sequence"/>
</dbReference>